<sequence>MFLDFTKLDPREAYGWMADSITPRPIAWVSTISPEGRTNLAPFSFFNGITGNPPTLMFSAVNLRDGTKKDTVRNIEATGQFVVNLVSHALAEKMNACAALLPYGESEFDAFGIAQAVSERVKPPRVAEAPVSFECTLHTILPIGEGAGAANVVFGRIVAAHVTDGVLGVDGEIDPALLDTVGRLGGDNYATTRDRFDLRRPDRPVKF</sequence>
<keyword evidence="2" id="KW-0285">Flavoprotein</keyword>
<comment type="similarity">
    <text evidence="4">Belongs to the flavoredoxin family.</text>
</comment>
<dbReference type="InterPro" id="IPR002563">
    <property type="entry name" value="Flavin_Rdtase-like_dom"/>
</dbReference>
<dbReference type="GO" id="GO:0010181">
    <property type="term" value="F:FMN binding"/>
    <property type="evidence" value="ECO:0007669"/>
    <property type="project" value="InterPro"/>
</dbReference>
<dbReference type="AlphaFoldDB" id="A0A556QK79"/>
<dbReference type="RefSeq" id="WP_144230875.1">
    <property type="nucleotide sequence ID" value="NZ_CBCRVV010000006.1"/>
</dbReference>
<dbReference type="SMART" id="SM00903">
    <property type="entry name" value="Flavin_Reduct"/>
    <property type="match status" value="1"/>
</dbReference>
<comment type="caution">
    <text evidence="6">The sequence shown here is derived from an EMBL/GenBank/DDBJ whole genome shotgun (WGS) entry which is preliminary data.</text>
</comment>
<gene>
    <name evidence="6" type="ORF">FPL22_13195</name>
</gene>
<dbReference type="GO" id="GO:0016646">
    <property type="term" value="F:oxidoreductase activity, acting on the CH-NH group of donors, NAD or NADP as acceptor"/>
    <property type="evidence" value="ECO:0007669"/>
    <property type="project" value="UniProtKB-ARBA"/>
</dbReference>
<evidence type="ECO:0000256" key="3">
    <source>
        <dbReference type="ARBA" id="ARBA00022643"/>
    </source>
</evidence>
<evidence type="ECO:0000256" key="4">
    <source>
        <dbReference type="ARBA" id="ARBA00038054"/>
    </source>
</evidence>
<reference evidence="6 7" key="1">
    <citation type="submission" date="2019-07" db="EMBL/GenBank/DDBJ databases">
        <title>Description of 53C-WASEF.</title>
        <authorList>
            <person name="Pitt A."/>
            <person name="Hahn M.W."/>
        </authorList>
    </citation>
    <scope>NUCLEOTIDE SEQUENCE [LARGE SCALE GENOMIC DNA]</scope>
    <source>
        <strain evidence="6 7">53C-WASEF</strain>
    </source>
</reference>
<feature type="domain" description="Flavin reductase like" evidence="5">
    <location>
        <begin position="20"/>
        <end position="172"/>
    </location>
</feature>
<evidence type="ECO:0000259" key="5">
    <source>
        <dbReference type="SMART" id="SM00903"/>
    </source>
</evidence>
<dbReference type="PANTHER" id="PTHR33798:SF5">
    <property type="entry name" value="FLAVIN REDUCTASE LIKE DOMAIN-CONTAINING PROTEIN"/>
    <property type="match status" value="1"/>
</dbReference>
<name>A0A556QK79_9BACT</name>
<comment type="cofactor">
    <cofactor evidence="1">
        <name>FMN</name>
        <dbReference type="ChEBI" id="CHEBI:58210"/>
    </cofactor>
</comment>
<evidence type="ECO:0000256" key="2">
    <source>
        <dbReference type="ARBA" id="ARBA00022630"/>
    </source>
</evidence>
<dbReference type="InterPro" id="IPR012349">
    <property type="entry name" value="Split_barrel_FMN-bd"/>
</dbReference>
<evidence type="ECO:0000256" key="1">
    <source>
        <dbReference type="ARBA" id="ARBA00001917"/>
    </source>
</evidence>
<dbReference type="SUPFAM" id="SSF50475">
    <property type="entry name" value="FMN-binding split barrel"/>
    <property type="match status" value="1"/>
</dbReference>
<dbReference type="PANTHER" id="PTHR33798">
    <property type="entry name" value="FLAVOPROTEIN OXYGENASE"/>
    <property type="match status" value="1"/>
</dbReference>
<dbReference type="EMBL" id="VMBG01000002">
    <property type="protein sequence ID" value="TSJ77054.1"/>
    <property type="molecule type" value="Genomic_DNA"/>
</dbReference>
<protein>
    <submittedName>
        <fullName evidence="6">Flavin reductase family protein</fullName>
    </submittedName>
</protein>
<keyword evidence="3" id="KW-0288">FMN</keyword>
<keyword evidence="7" id="KW-1185">Reference proteome</keyword>
<dbReference type="Proteomes" id="UP000315648">
    <property type="component" value="Unassembled WGS sequence"/>
</dbReference>
<evidence type="ECO:0000313" key="6">
    <source>
        <dbReference type="EMBL" id="TSJ77054.1"/>
    </source>
</evidence>
<dbReference type="Gene3D" id="2.30.110.10">
    <property type="entry name" value="Electron Transport, Fmn-binding Protein, Chain A"/>
    <property type="match status" value="1"/>
</dbReference>
<proteinExistence type="inferred from homology"/>
<dbReference type="OrthoDB" id="9794638at2"/>
<accession>A0A556QK79</accession>
<organism evidence="6 7">
    <name type="scientific">Rariglobus hedericola</name>
    <dbReference type="NCBI Taxonomy" id="2597822"/>
    <lineage>
        <taxon>Bacteria</taxon>
        <taxon>Pseudomonadati</taxon>
        <taxon>Verrucomicrobiota</taxon>
        <taxon>Opitutia</taxon>
        <taxon>Opitutales</taxon>
        <taxon>Opitutaceae</taxon>
        <taxon>Rariglobus</taxon>
    </lineage>
</organism>
<dbReference type="Pfam" id="PF01613">
    <property type="entry name" value="Flavin_Reduct"/>
    <property type="match status" value="1"/>
</dbReference>
<evidence type="ECO:0000313" key="7">
    <source>
        <dbReference type="Proteomes" id="UP000315648"/>
    </source>
</evidence>